<dbReference type="InterPro" id="IPR027417">
    <property type="entry name" value="P-loop_NTPase"/>
</dbReference>
<dbReference type="PROSITE" id="PS51194">
    <property type="entry name" value="HELICASE_CTER"/>
    <property type="match status" value="1"/>
</dbReference>
<evidence type="ECO:0000313" key="3">
    <source>
        <dbReference type="EMBL" id="GAA4438921.1"/>
    </source>
</evidence>
<dbReference type="Pfam" id="PF00271">
    <property type="entry name" value="Helicase_C"/>
    <property type="match status" value="1"/>
</dbReference>
<dbReference type="InterPro" id="IPR006935">
    <property type="entry name" value="Helicase/UvrB_N"/>
</dbReference>
<name>A0ABP8M0A4_9BACT</name>
<dbReference type="SMART" id="SM00487">
    <property type="entry name" value="DEXDc"/>
    <property type="match status" value="1"/>
</dbReference>
<reference evidence="4" key="1">
    <citation type="journal article" date="2019" name="Int. J. Syst. Evol. Microbiol.">
        <title>The Global Catalogue of Microorganisms (GCM) 10K type strain sequencing project: providing services to taxonomists for standard genome sequencing and annotation.</title>
        <authorList>
            <consortium name="The Broad Institute Genomics Platform"/>
            <consortium name="The Broad Institute Genome Sequencing Center for Infectious Disease"/>
            <person name="Wu L."/>
            <person name="Ma J."/>
        </authorList>
    </citation>
    <scope>NUCLEOTIDE SEQUENCE [LARGE SCALE GENOMIC DNA]</scope>
    <source>
        <strain evidence="4">JCM 31920</strain>
    </source>
</reference>
<dbReference type="RefSeq" id="WP_345028522.1">
    <property type="nucleotide sequence ID" value="NZ_BAABEY010000020.1"/>
</dbReference>
<dbReference type="InterPro" id="IPR001650">
    <property type="entry name" value="Helicase_C-like"/>
</dbReference>
<evidence type="ECO:0000259" key="1">
    <source>
        <dbReference type="PROSITE" id="PS51192"/>
    </source>
</evidence>
<dbReference type="InterPro" id="IPR050742">
    <property type="entry name" value="Helicase_Restrict-Modif_Enz"/>
</dbReference>
<sequence length="994" mass="114927">MQEVDQPHIILFRSLFKGREDVFAIRWEKGSKSGYMPAYSYDPYRYRAHKMKGGTLRDFPDKRQIPLSDDQIARHLEGKQHIGLYPLLPDNTTWFIAADFDKGEWLYSARRFLGICDDKGIPAYLERSRSGNGGHVWIFFEGPYPAYKSRKIVMSLLVECGAVSAYDKNTGFDRLFPNQDRHSGQGFGNLIALPLNGLRLKEQNSCFLDPATAVPYPDQWLFLGQIERTSQLILDQLYSNLNTGNRKDVASEESVSIRLSEYIRLQRASIPSILFDFIKNELNFLNQDFLIKKKAGRNTFSTERYFQLIQDEGDYLFLPRGFIGNLIRFCREHSIPYAFHDERKNLTTVPFSFQASLRPYQQESVEVTRKKEMGVIVAPPGSGKTVIALKIIAEKQQPALIIVHRQDLVRQWSERIEAFLGIPLKDIGKIGQGKANPGKRVTVATIQSLAKLKIPELYSAFGVVIVDECHHIPADTFRNTVARFNSRYLYGLTATPFRKYNDGKLIFIYLGELIAEVRMDALPGSNHPTIVIRNTQLEVLFEPKTDRFETLSQILVHDSERNKLIVKDIQEEIGKGRKVVVLTERKEHIESLEQLLKRSCEIVTLSGKDSESGRQAKWKLLKEGNYQVLITTGQLFGEGTDLQNANCLFLVYPFSFEGKLVQYIGRVQRSEVSPTIYDYRDIRIGYLNRMFLKRNVHYRKLEKQRSLFDIPESDEIRAYDADSREDMIEKSIKVKIEDLEFLYGGFRFMHRIPEHAEEILFEIDNLNIRPEFEVLKPYFEKLLKTRSVEVRITAVLDRTKNLVALSAESEDLAKINRETVEGVRFRFVENLFRGKGKLPMQEELQQKISTGNGETPLYESGEELLNDILKKGNYRHRRQLQYLAGLHEGSVLKIRFVLHPFSFMFLLSGESQYHVVMETLDTEEATYIWHFPKNVPALKQGVVEIEKQLGEIRAGGRQLFLQAKPENFSRVLHDYTDERKGFAVWKDSLEERLW</sequence>
<dbReference type="CDD" id="cd17926">
    <property type="entry name" value="DEXHc_RE"/>
    <property type="match status" value="1"/>
</dbReference>
<protein>
    <recommendedName>
        <fullName evidence="5">Restriction endonuclease subunit R</fullName>
    </recommendedName>
</protein>
<evidence type="ECO:0008006" key="5">
    <source>
        <dbReference type="Google" id="ProtNLM"/>
    </source>
</evidence>
<proteinExistence type="predicted"/>
<evidence type="ECO:0000259" key="2">
    <source>
        <dbReference type="PROSITE" id="PS51194"/>
    </source>
</evidence>
<dbReference type="Gene3D" id="3.40.50.300">
    <property type="entry name" value="P-loop containing nucleotide triphosphate hydrolases"/>
    <property type="match status" value="2"/>
</dbReference>
<dbReference type="Pfam" id="PF04851">
    <property type="entry name" value="ResIII"/>
    <property type="match status" value="1"/>
</dbReference>
<dbReference type="InterPro" id="IPR014001">
    <property type="entry name" value="Helicase_ATP-bd"/>
</dbReference>
<dbReference type="InterPro" id="IPR054347">
    <property type="entry name" value="TOTE_primase"/>
</dbReference>
<evidence type="ECO:0000313" key="4">
    <source>
        <dbReference type="Proteomes" id="UP001501508"/>
    </source>
</evidence>
<comment type="caution">
    <text evidence="3">The sequence shown here is derived from an EMBL/GenBank/DDBJ whole genome shotgun (WGS) entry which is preliminary data.</text>
</comment>
<dbReference type="CDD" id="cd18785">
    <property type="entry name" value="SF2_C"/>
    <property type="match status" value="1"/>
</dbReference>
<dbReference type="PROSITE" id="PS51192">
    <property type="entry name" value="HELICASE_ATP_BIND_1"/>
    <property type="match status" value="1"/>
</dbReference>
<feature type="domain" description="Helicase C-terminal" evidence="2">
    <location>
        <begin position="550"/>
        <end position="707"/>
    </location>
</feature>
<dbReference type="PANTHER" id="PTHR47396:SF1">
    <property type="entry name" value="ATP-DEPENDENT HELICASE IRC3-RELATED"/>
    <property type="match status" value="1"/>
</dbReference>
<keyword evidence="4" id="KW-1185">Reference proteome</keyword>
<dbReference type="SUPFAM" id="SSF52540">
    <property type="entry name" value="P-loop containing nucleoside triphosphate hydrolases"/>
    <property type="match status" value="2"/>
</dbReference>
<dbReference type="PANTHER" id="PTHR47396">
    <property type="entry name" value="TYPE I RESTRICTION ENZYME ECOKI R PROTEIN"/>
    <property type="match status" value="1"/>
</dbReference>
<feature type="domain" description="Helicase ATP-binding" evidence="1">
    <location>
        <begin position="365"/>
        <end position="514"/>
    </location>
</feature>
<accession>A0ABP8M0A4</accession>
<dbReference type="Proteomes" id="UP001501508">
    <property type="component" value="Unassembled WGS sequence"/>
</dbReference>
<organism evidence="3 4">
    <name type="scientific">Ravibacter arvi</name>
    <dbReference type="NCBI Taxonomy" id="2051041"/>
    <lineage>
        <taxon>Bacteria</taxon>
        <taxon>Pseudomonadati</taxon>
        <taxon>Bacteroidota</taxon>
        <taxon>Cytophagia</taxon>
        <taxon>Cytophagales</taxon>
        <taxon>Spirosomataceae</taxon>
        <taxon>Ravibacter</taxon>
    </lineage>
</organism>
<dbReference type="EMBL" id="BAABEY010000020">
    <property type="protein sequence ID" value="GAA4438921.1"/>
    <property type="molecule type" value="Genomic_DNA"/>
</dbReference>
<gene>
    <name evidence="3" type="ORF">GCM10023091_20300</name>
</gene>
<dbReference type="Pfam" id="PF22548">
    <property type="entry name" value="AEP-TOTE"/>
    <property type="match status" value="1"/>
</dbReference>